<dbReference type="PANTHER" id="PTHR30472">
    <property type="entry name" value="FERRIC ENTEROBACTIN TRANSPORT SYSTEM PERMEASE PROTEIN"/>
    <property type="match status" value="1"/>
</dbReference>
<protein>
    <submittedName>
        <fullName evidence="9">Iron ABC transporter permease</fullName>
    </submittedName>
</protein>
<dbReference type="GO" id="GO:0022857">
    <property type="term" value="F:transmembrane transporter activity"/>
    <property type="evidence" value="ECO:0007669"/>
    <property type="project" value="InterPro"/>
</dbReference>
<dbReference type="AlphaFoldDB" id="A0A095ZA30"/>
<evidence type="ECO:0000256" key="4">
    <source>
        <dbReference type="ARBA" id="ARBA00022475"/>
    </source>
</evidence>
<dbReference type="EMBL" id="JRNI01000016">
    <property type="protein sequence ID" value="KGF31201.1"/>
    <property type="molecule type" value="Genomic_DNA"/>
</dbReference>
<keyword evidence="10" id="KW-1185">Reference proteome</keyword>
<evidence type="ECO:0000256" key="2">
    <source>
        <dbReference type="ARBA" id="ARBA00007935"/>
    </source>
</evidence>
<proteinExistence type="inferred from homology"/>
<name>A0A095ZA30_9BURK</name>
<feature type="transmembrane region" description="Helical" evidence="8">
    <location>
        <begin position="181"/>
        <end position="202"/>
    </location>
</feature>
<dbReference type="SUPFAM" id="SSF81345">
    <property type="entry name" value="ABC transporter involved in vitamin B12 uptake, BtuC"/>
    <property type="match status" value="1"/>
</dbReference>
<evidence type="ECO:0000256" key="6">
    <source>
        <dbReference type="ARBA" id="ARBA00022989"/>
    </source>
</evidence>
<keyword evidence="3" id="KW-0813">Transport</keyword>
<sequence>MTKSLLVIISFIVLIIVSLFVGVSQVSFELLLHDAAAREVFFASRIPRTASVVLTGMSMANAGLIMQMLMRNRFVEPSMTGTTQAATLGILLMTLLVPQSSVFFKMLIACVAAIIGLAGFMAIVRVLPPTAKLLAPLVGMIYGGVLGAVATFIAYEYDMMQYLIAWFIGDFSSVVVGRYELLWITACLCIITFLYSNQFTIAGLGKEISTNLGLNHHVVTTIGLLIVAVISAIVVVTVGAIPFVGLVVPNIVSRIMGDNVRKVLPWNMLFGGALVLACDIASRIIQYPYEIPVGTIIGIVGTILFLYLLYARPIRAHKRYADA</sequence>
<dbReference type="CDD" id="cd06550">
    <property type="entry name" value="TM_ABC_iron-siderophores_like"/>
    <property type="match status" value="1"/>
</dbReference>
<evidence type="ECO:0000313" key="9">
    <source>
        <dbReference type="EMBL" id="KGF31201.1"/>
    </source>
</evidence>
<dbReference type="Pfam" id="PF01032">
    <property type="entry name" value="FecCD"/>
    <property type="match status" value="1"/>
</dbReference>
<comment type="subcellular location">
    <subcellularLocation>
        <location evidence="1">Cell membrane</location>
        <topology evidence="1">Multi-pass membrane protein</topology>
    </subcellularLocation>
</comment>
<dbReference type="Gene3D" id="1.10.3470.10">
    <property type="entry name" value="ABC transporter involved in vitamin B12 uptake, BtuC"/>
    <property type="match status" value="1"/>
</dbReference>
<feature type="transmembrane region" description="Helical" evidence="8">
    <location>
        <begin position="5"/>
        <end position="26"/>
    </location>
</feature>
<evidence type="ECO:0000256" key="7">
    <source>
        <dbReference type="ARBA" id="ARBA00023136"/>
    </source>
</evidence>
<feature type="transmembrane region" description="Helical" evidence="8">
    <location>
        <begin position="291"/>
        <end position="310"/>
    </location>
</feature>
<accession>A0A095ZA30</accession>
<dbReference type="PANTHER" id="PTHR30472:SF27">
    <property type="entry name" value="PETROBACTIN IMPORT SYSTEM PERMEASE PROTEIN YCLN"/>
    <property type="match status" value="1"/>
</dbReference>
<feature type="transmembrane region" description="Helical" evidence="8">
    <location>
        <begin position="264"/>
        <end position="285"/>
    </location>
</feature>
<comment type="similarity">
    <text evidence="2">Belongs to the binding-protein-dependent transport system permease family. FecCD subfamily.</text>
</comment>
<dbReference type="eggNOG" id="COG4606">
    <property type="taxonomic scope" value="Bacteria"/>
</dbReference>
<dbReference type="GO" id="GO:0033214">
    <property type="term" value="P:siderophore-iron import into cell"/>
    <property type="evidence" value="ECO:0007669"/>
    <property type="project" value="TreeGrafter"/>
</dbReference>
<dbReference type="InterPro" id="IPR037294">
    <property type="entry name" value="ABC_BtuC-like"/>
</dbReference>
<dbReference type="GO" id="GO:0005886">
    <property type="term" value="C:plasma membrane"/>
    <property type="evidence" value="ECO:0007669"/>
    <property type="project" value="UniProtKB-SubCell"/>
</dbReference>
<keyword evidence="7 8" id="KW-0472">Membrane</keyword>
<gene>
    <name evidence="9" type="ORF">HMPREF2130_04440</name>
</gene>
<evidence type="ECO:0000256" key="1">
    <source>
        <dbReference type="ARBA" id="ARBA00004651"/>
    </source>
</evidence>
<feature type="transmembrane region" description="Helical" evidence="8">
    <location>
        <begin position="222"/>
        <end position="252"/>
    </location>
</feature>
<keyword evidence="5 8" id="KW-0812">Transmembrane</keyword>
<dbReference type="Proteomes" id="UP000029629">
    <property type="component" value="Unassembled WGS sequence"/>
</dbReference>
<evidence type="ECO:0000256" key="3">
    <source>
        <dbReference type="ARBA" id="ARBA00022448"/>
    </source>
</evidence>
<feature type="transmembrane region" description="Helical" evidence="8">
    <location>
        <begin position="103"/>
        <end position="126"/>
    </location>
</feature>
<dbReference type="RefSeq" id="WP_036558486.1">
    <property type="nucleotide sequence ID" value="NZ_JRNI01000016.1"/>
</dbReference>
<evidence type="ECO:0000256" key="8">
    <source>
        <dbReference type="SAM" id="Phobius"/>
    </source>
</evidence>
<organism evidence="9 10">
    <name type="scientific">Oligella urethralis DNF00040</name>
    <dbReference type="NCBI Taxonomy" id="1401065"/>
    <lineage>
        <taxon>Bacteria</taxon>
        <taxon>Pseudomonadati</taxon>
        <taxon>Pseudomonadota</taxon>
        <taxon>Betaproteobacteria</taxon>
        <taxon>Burkholderiales</taxon>
        <taxon>Alcaligenaceae</taxon>
        <taxon>Oligella</taxon>
    </lineage>
</organism>
<keyword evidence="6 8" id="KW-1133">Transmembrane helix</keyword>
<evidence type="ECO:0000256" key="5">
    <source>
        <dbReference type="ARBA" id="ARBA00022692"/>
    </source>
</evidence>
<feature type="transmembrane region" description="Helical" evidence="8">
    <location>
        <begin position="133"/>
        <end position="153"/>
    </location>
</feature>
<feature type="transmembrane region" description="Helical" evidence="8">
    <location>
        <begin position="46"/>
        <end position="66"/>
    </location>
</feature>
<dbReference type="OrthoDB" id="9811975at2"/>
<reference evidence="9 10" key="1">
    <citation type="submission" date="2014-07" db="EMBL/GenBank/DDBJ databases">
        <authorList>
            <person name="McCorrison J."/>
            <person name="Sanka R."/>
            <person name="Torralba M."/>
            <person name="Gillis M."/>
            <person name="Haft D.H."/>
            <person name="Methe B."/>
            <person name="Sutton G."/>
            <person name="Nelson K.E."/>
        </authorList>
    </citation>
    <scope>NUCLEOTIDE SEQUENCE [LARGE SCALE GENOMIC DNA]</scope>
    <source>
        <strain evidence="9 10">DNF00040</strain>
    </source>
</reference>
<keyword evidence="4" id="KW-1003">Cell membrane</keyword>
<evidence type="ECO:0000313" key="10">
    <source>
        <dbReference type="Proteomes" id="UP000029629"/>
    </source>
</evidence>
<dbReference type="InterPro" id="IPR000522">
    <property type="entry name" value="ABC_transptr_permease_BtuC"/>
</dbReference>
<comment type="caution">
    <text evidence="9">The sequence shown here is derived from an EMBL/GenBank/DDBJ whole genome shotgun (WGS) entry which is preliminary data.</text>
</comment>